<evidence type="ECO:0000256" key="2">
    <source>
        <dbReference type="ARBA" id="ARBA00005220"/>
    </source>
</evidence>
<feature type="domain" description="Pectate lyase" evidence="9">
    <location>
        <begin position="109"/>
        <end position="306"/>
    </location>
</feature>
<evidence type="ECO:0000256" key="6">
    <source>
        <dbReference type="ARBA" id="ARBA00022837"/>
    </source>
</evidence>
<reference evidence="10 11" key="2">
    <citation type="journal article" date="2017" name="Genome Biol.">
        <title>New reference genome sequences of hot pepper reveal the massive evolution of plant disease-resistance genes by retroduplication.</title>
        <authorList>
            <person name="Kim S."/>
            <person name="Park J."/>
            <person name="Yeom S.I."/>
            <person name="Kim Y.M."/>
            <person name="Seo E."/>
            <person name="Kim K.T."/>
            <person name="Kim M.S."/>
            <person name="Lee J.M."/>
            <person name="Cheong K."/>
            <person name="Shin H.S."/>
            <person name="Kim S.B."/>
            <person name="Han K."/>
            <person name="Lee J."/>
            <person name="Park M."/>
            <person name="Lee H.A."/>
            <person name="Lee H.Y."/>
            <person name="Lee Y."/>
            <person name="Oh S."/>
            <person name="Lee J.H."/>
            <person name="Choi E."/>
            <person name="Choi E."/>
            <person name="Lee S.E."/>
            <person name="Jeon J."/>
            <person name="Kim H."/>
            <person name="Choi G."/>
            <person name="Song H."/>
            <person name="Lee J."/>
            <person name="Lee S.C."/>
            <person name="Kwon J.K."/>
            <person name="Lee H.Y."/>
            <person name="Koo N."/>
            <person name="Hong Y."/>
            <person name="Kim R.W."/>
            <person name="Kang W.H."/>
            <person name="Huh J.H."/>
            <person name="Kang B.C."/>
            <person name="Yang T.J."/>
            <person name="Lee Y.H."/>
            <person name="Bennetzen J.L."/>
            <person name="Choi D."/>
        </authorList>
    </citation>
    <scope>NUCLEOTIDE SEQUENCE [LARGE SCALE GENOMIC DNA]</scope>
    <source>
        <strain evidence="11">cv. CM334</strain>
    </source>
</reference>
<keyword evidence="11" id="KW-1185">Reference proteome</keyword>
<evidence type="ECO:0000259" key="9">
    <source>
        <dbReference type="SMART" id="SM00656"/>
    </source>
</evidence>
<feature type="signal peptide" evidence="8">
    <location>
        <begin position="1"/>
        <end position="31"/>
    </location>
</feature>
<dbReference type="InterPro" id="IPR045032">
    <property type="entry name" value="PEL"/>
</dbReference>
<comment type="pathway">
    <text evidence="2 8">Glycan metabolism; pectin degradation; 2-dehydro-3-deoxy-D-gluconate from pectin: step 2/5.</text>
</comment>
<comment type="similarity">
    <text evidence="8">Belongs to the polysaccharide lyase 1 family.</text>
</comment>
<dbReference type="EMBL" id="AYRZ02000012">
    <property type="protein sequence ID" value="PHT66113.1"/>
    <property type="molecule type" value="Genomic_DNA"/>
</dbReference>
<evidence type="ECO:0000256" key="4">
    <source>
        <dbReference type="ARBA" id="ARBA00022723"/>
    </source>
</evidence>
<dbReference type="InterPro" id="IPR002022">
    <property type="entry name" value="Pec_lyase"/>
</dbReference>
<dbReference type="GO" id="GO:0045490">
    <property type="term" value="P:pectin catabolic process"/>
    <property type="evidence" value="ECO:0007669"/>
    <property type="project" value="UniProtKB-UniPathway"/>
</dbReference>
<proteinExistence type="inferred from homology"/>
<keyword evidence="4 8" id="KW-0479">Metal-binding</keyword>
<dbReference type="InterPro" id="IPR018082">
    <property type="entry name" value="AmbAllergen"/>
</dbReference>
<evidence type="ECO:0000256" key="8">
    <source>
        <dbReference type="RuleBase" id="RU361123"/>
    </source>
</evidence>
<keyword evidence="6 8" id="KW-0106">Calcium</keyword>
<dbReference type="GO" id="GO:0030570">
    <property type="term" value="F:pectate lyase activity"/>
    <property type="evidence" value="ECO:0000318"/>
    <property type="project" value="GO_Central"/>
</dbReference>
<keyword evidence="7 8" id="KW-0456">Lyase</keyword>
<feature type="chain" id="PRO_5013421570" description="Pectate lyase" evidence="8">
    <location>
        <begin position="32"/>
        <end position="490"/>
    </location>
</feature>
<dbReference type="Gene3D" id="2.160.20.10">
    <property type="entry name" value="Single-stranded right-handed beta-helix, Pectin lyase-like"/>
    <property type="match status" value="1"/>
</dbReference>
<evidence type="ECO:0000256" key="3">
    <source>
        <dbReference type="ARBA" id="ARBA00012272"/>
    </source>
</evidence>
<dbReference type="InterPro" id="IPR011050">
    <property type="entry name" value="Pectin_lyase_fold/virulence"/>
</dbReference>
<dbReference type="PRINTS" id="PR00807">
    <property type="entry name" value="AMBALLERGEN"/>
</dbReference>
<evidence type="ECO:0000256" key="5">
    <source>
        <dbReference type="ARBA" id="ARBA00022729"/>
    </source>
</evidence>
<reference evidence="10 11" key="1">
    <citation type="journal article" date="2014" name="Nat. Genet.">
        <title>Genome sequence of the hot pepper provides insights into the evolution of pungency in Capsicum species.</title>
        <authorList>
            <person name="Kim S."/>
            <person name="Park M."/>
            <person name="Yeom S.I."/>
            <person name="Kim Y.M."/>
            <person name="Lee J.M."/>
            <person name="Lee H.A."/>
            <person name="Seo E."/>
            <person name="Choi J."/>
            <person name="Cheong K."/>
            <person name="Kim K.T."/>
            <person name="Jung K."/>
            <person name="Lee G.W."/>
            <person name="Oh S.K."/>
            <person name="Bae C."/>
            <person name="Kim S.B."/>
            <person name="Lee H.Y."/>
            <person name="Kim S.Y."/>
            <person name="Kim M.S."/>
            <person name="Kang B.C."/>
            <person name="Jo Y.D."/>
            <person name="Yang H.B."/>
            <person name="Jeong H.J."/>
            <person name="Kang W.H."/>
            <person name="Kwon J.K."/>
            <person name="Shin C."/>
            <person name="Lim J.Y."/>
            <person name="Park J.H."/>
            <person name="Huh J.H."/>
            <person name="Kim J.S."/>
            <person name="Kim B.D."/>
            <person name="Cohen O."/>
            <person name="Paran I."/>
            <person name="Suh M.C."/>
            <person name="Lee S.B."/>
            <person name="Kim Y.K."/>
            <person name="Shin Y."/>
            <person name="Noh S.J."/>
            <person name="Park J."/>
            <person name="Seo Y.S."/>
            <person name="Kwon S.Y."/>
            <person name="Kim H.A."/>
            <person name="Park J.M."/>
            <person name="Kim H.J."/>
            <person name="Choi S.B."/>
            <person name="Bosland P.W."/>
            <person name="Reeves G."/>
            <person name="Jo S.H."/>
            <person name="Lee B.W."/>
            <person name="Cho H.T."/>
            <person name="Choi H.S."/>
            <person name="Lee M.S."/>
            <person name="Yu Y."/>
            <person name="Do Choi Y."/>
            <person name="Park B.S."/>
            <person name="van Deynze A."/>
            <person name="Ashrafi H."/>
            <person name="Hill T."/>
            <person name="Kim W.T."/>
            <person name="Pai H.S."/>
            <person name="Ahn H.K."/>
            <person name="Yeam I."/>
            <person name="Giovannoni J.J."/>
            <person name="Rose J.K."/>
            <person name="Sorensen I."/>
            <person name="Lee S.J."/>
            <person name="Kim R.W."/>
            <person name="Choi I.Y."/>
            <person name="Choi B.S."/>
            <person name="Lim J.S."/>
            <person name="Lee Y.H."/>
            <person name="Choi D."/>
        </authorList>
    </citation>
    <scope>NUCLEOTIDE SEQUENCE [LARGE SCALE GENOMIC DNA]</scope>
    <source>
        <strain evidence="11">cv. CM334</strain>
    </source>
</reference>
<name>A0A2G2Y8M2_CAPAN</name>
<dbReference type="Pfam" id="PF00544">
    <property type="entry name" value="Pectate_lyase_4"/>
    <property type="match status" value="1"/>
</dbReference>
<dbReference type="AlphaFoldDB" id="A0A2G2Y8M2"/>
<dbReference type="OMA" id="RCLTWAL"/>
<sequence length="490" mass="55742">MKKTNYKPSYIMLTVMLTLLITTSSTSSVHGFNVIDKCWRTDPNWRSHRQQLAKCSVGYSGKMTNNIGDDVIKYKVTDTSDDPLNPKPGTLRYAMTHIQGKIWVTFERNMTIRLQKPLLVSSFTTIDGRGVEVHIADGACLMLQRVTNVIIHGIKIHNCKAQTASTVLGPDKKIVNVGPVDGDAIRMLTSYKIWIDHNTLYDCEDGLIDVTRGSTNITISNNWFRTQNKVMLLGHDDGFLRDKNMKVTVAFNYFGPNCNQRMPRIRHGYAHVVNNVYKGWGNYAIGGSMNPSIKSQANYFFARGGRNEVTWKQESGEVEGNFQSVKDVFANGACFNGSGSGREAVRPNYTPDQAFPVEDGHKVKELTKNAALLYHPEEHFIECEYGTDAESETDFTDNSESNYEKYCVRHVEANWMQRFRSGEMKKLLWWAAWSTYEEDFKVQISALGALSEKAVKDLLKFNPMRWCRTYMDTICKNQMVDNNFTESFNS</sequence>
<dbReference type="GO" id="GO:0046872">
    <property type="term" value="F:metal ion binding"/>
    <property type="evidence" value="ECO:0007669"/>
    <property type="project" value="UniProtKB-KW"/>
</dbReference>
<dbReference type="EC" id="4.2.2.2" evidence="3 8"/>
<dbReference type="SUPFAM" id="SSF51126">
    <property type="entry name" value="Pectin lyase-like"/>
    <property type="match status" value="1"/>
</dbReference>
<evidence type="ECO:0000313" key="10">
    <source>
        <dbReference type="EMBL" id="PHT66113.1"/>
    </source>
</evidence>
<evidence type="ECO:0000256" key="7">
    <source>
        <dbReference type="ARBA" id="ARBA00023239"/>
    </source>
</evidence>
<organism evidence="10 11">
    <name type="scientific">Capsicum annuum</name>
    <name type="common">Capsicum pepper</name>
    <dbReference type="NCBI Taxonomy" id="4072"/>
    <lineage>
        <taxon>Eukaryota</taxon>
        <taxon>Viridiplantae</taxon>
        <taxon>Streptophyta</taxon>
        <taxon>Embryophyta</taxon>
        <taxon>Tracheophyta</taxon>
        <taxon>Spermatophyta</taxon>
        <taxon>Magnoliopsida</taxon>
        <taxon>eudicotyledons</taxon>
        <taxon>Gunneridae</taxon>
        <taxon>Pentapetalae</taxon>
        <taxon>asterids</taxon>
        <taxon>lamiids</taxon>
        <taxon>Solanales</taxon>
        <taxon>Solanaceae</taxon>
        <taxon>Solanoideae</taxon>
        <taxon>Capsiceae</taxon>
        <taxon>Capsicum</taxon>
    </lineage>
</organism>
<dbReference type="UniPathway" id="UPA00545">
    <property type="reaction ID" value="UER00824"/>
</dbReference>
<comment type="caution">
    <text evidence="10">The sequence shown here is derived from an EMBL/GenBank/DDBJ whole genome shotgun (WGS) entry which is preliminary data.</text>
</comment>
<accession>A0A2G2Y8M2</accession>
<evidence type="ECO:0000256" key="1">
    <source>
        <dbReference type="ARBA" id="ARBA00000695"/>
    </source>
</evidence>
<keyword evidence="5 8" id="KW-0732">Signal</keyword>
<dbReference type="PANTHER" id="PTHR31683">
    <property type="entry name" value="PECTATE LYASE 18-RELATED"/>
    <property type="match status" value="1"/>
</dbReference>
<comment type="cofactor">
    <cofactor evidence="8">
        <name>Ca(2+)</name>
        <dbReference type="ChEBI" id="CHEBI:29108"/>
    </cofactor>
    <text evidence="8">Binds 1 Ca(2+) ion. Required for its activity.</text>
</comment>
<dbReference type="SMART" id="SM00656">
    <property type="entry name" value="Amb_all"/>
    <property type="match status" value="1"/>
</dbReference>
<dbReference type="Gramene" id="PHT66113">
    <property type="protein sequence ID" value="PHT66113"/>
    <property type="gene ID" value="T459_30538"/>
</dbReference>
<dbReference type="Proteomes" id="UP000222542">
    <property type="component" value="Unassembled WGS sequence"/>
</dbReference>
<comment type="catalytic activity">
    <reaction evidence="1 8">
        <text>Eliminative cleavage of (1-&gt;4)-alpha-D-galacturonan to give oligosaccharides with 4-deoxy-alpha-D-galact-4-enuronosyl groups at their non-reducing ends.</text>
        <dbReference type="EC" id="4.2.2.2"/>
    </reaction>
</comment>
<dbReference type="PANTHER" id="PTHR31683:SF74">
    <property type="entry name" value="PECTATE LYASE"/>
    <property type="match status" value="1"/>
</dbReference>
<dbReference type="InterPro" id="IPR012334">
    <property type="entry name" value="Pectin_lyas_fold"/>
</dbReference>
<gene>
    <name evidence="10" type="ORF">T459_30538</name>
</gene>
<protein>
    <recommendedName>
        <fullName evidence="3 8">Pectate lyase</fullName>
        <ecNumber evidence="3 8">4.2.2.2</ecNumber>
    </recommendedName>
</protein>
<evidence type="ECO:0000313" key="11">
    <source>
        <dbReference type="Proteomes" id="UP000222542"/>
    </source>
</evidence>